<organism evidence="2 3">
    <name type="scientific">Araneus ventricosus</name>
    <name type="common">Orbweaver spider</name>
    <name type="synonym">Epeira ventricosa</name>
    <dbReference type="NCBI Taxonomy" id="182803"/>
    <lineage>
        <taxon>Eukaryota</taxon>
        <taxon>Metazoa</taxon>
        <taxon>Ecdysozoa</taxon>
        <taxon>Arthropoda</taxon>
        <taxon>Chelicerata</taxon>
        <taxon>Arachnida</taxon>
        <taxon>Araneae</taxon>
        <taxon>Araneomorphae</taxon>
        <taxon>Entelegynae</taxon>
        <taxon>Araneoidea</taxon>
        <taxon>Araneidae</taxon>
        <taxon>Araneus</taxon>
    </lineage>
</organism>
<keyword evidence="3" id="KW-1185">Reference proteome</keyword>
<proteinExistence type="predicted"/>
<name>A0A4Y2IWR1_ARAVE</name>
<dbReference type="AlphaFoldDB" id="A0A4Y2IWR1"/>
<evidence type="ECO:0000313" key="3">
    <source>
        <dbReference type="Proteomes" id="UP000499080"/>
    </source>
</evidence>
<accession>A0A4Y2IWR1</accession>
<dbReference type="PROSITE" id="PS50878">
    <property type="entry name" value="RT_POL"/>
    <property type="match status" value="1"/>
</dbReference>
<dbReference type="EMBL" id="BGPR01002997">
    <property type="protein sequence ID" value="GBM82247.1"/>
    <property type="molecule type" value="Genomic_DNA"/>
</dbReference>
<protein>
    <recommendedName>
        <fullName evidence="1">Reverse transcriptase domain-containing protein</fullName>
    </recommendedName>
</protein>
<reference evidence="2 3" key="1">
    <citation type="journal article" date="2019" name="Sci. Rep.">
        <title>Orb-weaving spider Araneus ventricosus genome elucidates the spidroin gene catalogue.</title>
        <authorList>
            <person name="Kono N."/>
            <person name="Nakamura H."/>
            <person name="Ohtoshi R."/>
            <person name="Moran D.A.P."/>
            <person name="Shinohara A."/>
            <person name="Yoshida Y."/>
            <person name="Fujiwara M."/>
            <person name="Mori M."/>
            <person name="Tomita M."/>
            <person name="Arakawa K."/>
        </authorList>
    </citation>
    <scope>NUCLEOTIDE SEQUENCE [LARGE SCALE GENOMIC DNA]</scope>
</reference>
<dbReference type="Proteomes" id="UP000499080">
    <property type="component" value="Unassembled WGS sequence"/>
</dbReference>
<dbReference type="InterPro" id="IPR000477">
    <property type="entry name" value="RT_dom"/>
</dbReference>
<gene>
    <name evidence="2" type="ORF">AVEN_216081_1</name>
</gene>
<dbReference type="OrthoDB" id="7382669at2759"/>
<comment type="caution">
    <text evidence="2">The sequence shown here is derived from an EMBL/GenBank/DDBJ whole genome shotgun (WGS) entry which is preliminary data.</text>
</comment>
<evidence type="ECO:0000259" key="1">
    <source>
        <dbReference type="PROSITE" id="PS50878"/>
    </source>
</evidence>
<feature type="domain" description="Reverse transcriptase" evidence="1">
    <location>
        <begin position="1"/>
        <end position="88"/>
    </location>
</feature>
<sequence>MSRGCPQGSKLELFLWNLIANSILTYSWESHMYFQANADDFLFLINAPSRKLFEVRCADALKQFDDWASENSLKISVSKTTSMVFGKP</sequence>
<dbReference type="Pfam" id="PF00078">
    <property type="entry name" value="RVT_1"/>
    <property type="match status" value="1"/>
</dbReference>
<evidence type="ECO:0000313" key="2">
    <source>
        <dbReference type="EMBL" id="GBM82247.1"/>
    </source>
</evidence>